<dbReference type="AlphaFoldDB" id="A0A0R3TVD9"/>
<reference evidence="2 3" key="2">
    <citation type="submission" date="2018-11" db="EMBL/GenBank/DDBJ databases">
        <authorList>
            <consortium name="Pathogen Informatics"/>
        </authorList>
    </citation>
    <scope>NUCLEOTIDE SEQUENCE [LARGE SCALE GENOMIC DNA]</scope>
</reference>
<evidence type="ECO:0000313" key="3">
    <source>
        <dbReference type="Proteomes" id="UP000278807"/>
    </source>
</evidence>
<organism evidence="4">
    <name type="scientific">Rodentolepis nana</name>
    <name type="common">Dwarf tapeworm</name>
    <name type="synonym">Hymenolepis nana</name>
    <dbReference type="NCBI Taxonomy" id="102285"/>
    <lineage>
        <taxon>Eukaryota</taxon>
        <taxon>Metazoa</taxon>
        <taxon>Spiralia</taxon>
        <taxon>Lophotrochozoa</taxon>
        <taxon>Platyhelminthes</taxon>
        <taxon>Cestoda</taxon>
        <taxon>Eucestoda</taxon>
        <taxon>Cyclophyllidea</taxon>
        <taxon>Hymenolepididae</taxon>
        <taxon>Rodentolepis</taxon>
    </lineage>
</organism>
<evidence type="ECO:0000313" key="4">
    <source>
        <dbReference type="WBParaSite" id="HNAJ_0001178401-mRNA-1"/>
    </source>
</evidence>
<name>A0A0R3TVD9_RODNA</name>
<dbReference type="OrthoDB" id="6282853at2759"/>
<feature type="compositionally biased region" description="Polar residues" evidence="1">
    <location>
        <begin position="1"/>
        <end position="12"/>
    </location>
</feature>
<keyword evidence="3" id="KW-1185">Reference proteome</keyword>
<evidence type="ECO:0000256" key="1">
    <source>
        <dbReference type="SAM" id="MobiDB-lite"/>
    </source>
</evidence>
<sequence>MASFSEVSSSTCDLPKAKSPPPVKTRPEPPVRRTPEFSSPPPPSTPSHKLNPLEVDTSPRTSIDLEKSSPSLSSEDDEKFVGSPSPPPPPPQMQLHYPYPGMQGNTHHPPVRGPTRSAAFGGGNSPFSSPPVQLSTSPIMSPSAPHFSPTRPSICSPTNTPHQFPYTQPHRVTPSSGGLRLNSGVSGLKKPSTPSLLSQQQGRAIPITMATTATHVFSSRPSGGSSGSRVAVAGRTAATGSGNMYINGK</sequence>
<dbReference type="STRING" id="102285.A0A0R3TVD9"/>
<accession>A0A0R3TVD9</accession>
<feature type="region of interest" description="Disordered" evidence="1">
    <location>
        <begin position="1"/>
        <end position="151"/>
    </location>
</feature>
<feature type="compositionally biased region" description="Basic and acidic residues" evidence="1">
    <location>
        <begin position="25"/>
        <end position="35"/>
    </location>
</feature>
<protein>
    <submittedName>
        <fullName evidence="4">WH2 domain-containing protein</fullName>
    </submittedName>
</protein>
<dbReference type="EMBL" id="UZAE01013788">
    <property type="protein sequence ID" value="VDO11315.1"/>
    <property type="molecule type" value="Genomic_DNA"/>
</dbReference>
<dbReference type="Proteomes" id="UP000278807">
    <property type="component" value="Unassembled WGS sequence"/>
</dbReference>
<feature type="compositionally biased region" description="Polar residues" evidence="1">
    <location>
        <begin position="125"/>
        <end position="140"/>
    </location>
</feature>
<gene>
    <name evidence="2" type="ORF">HNAJ_LOCUS11773</name>
</gene>
<evidence type="ECO:0000313" key="2">
    <source>
        <dbReference type="EMBL" id="VDO11315.1"/>
    </source>
</evidence>
<reference evidence="4" key="1">
    <citation type="submission" date="2017-02" db="UniProtKB">
        <authorList>
            <consortium name="WormBaseParasite"/>
        </authorList>
    </citation>
    <scope>IDENTIFICATION</scope>
</reference>
<proteinExistence type="predicted"/>
<dbReference type="WBParaSite" id="HNAJ_0001178401-mRNA-1">
    <property type="protein sequence ID" value="HNAJ_0001178401-mRNA-1"/>
    <property type="gene ID" value="HNAJ_0001178401"/>
</dbReference>